<gene>
    <name evidence="2" type="ORF">V1468_00185</name>
</gene>
<dbReference type="Proteomes" id="UP001356704">
    <property type="component" value="Unassembled WGS sequence"/>
</dbReference>
<keyword evidence="3" id="KW-1185">Reference proteome</keyword>
<organism evidence="2 3">
    <name type="scientific">Winogradskyella poriferorum</name>
    <dbReference type="NCBI Taxonomy" id="307627"/>
    <lineage>
        <taxon>Bacteria</taxon>
        <taxon>Pseudomonadati</taxon>
        <taxon>Bacteroidota</taxon>
        <taxon>Flavobacteriia</taxon>
        <taxon>Flavobacteriales</taxon>
        <taxon>Flavobacteriaceae</taxon>
        <taxon>Winogradskyella</taxon>
    </lineage>
</organism>
<feature type="region of interest" description="Disordered" evidence="1">
    <location>
        <begin position="1"/>
        <end position="23"/>
    </location>
</feature>
<evidence type="ECO:0000313" key="2">
    <source>
        <dbReference type="EMBL" id="MEF3077406.1"/>
    </source>
</evidence>
<proteinExistence type="predicted"/>
<comment type="caution">
    <text evidence="2">The sequence shown here is derived from an EMBL/GenBank/DDBJ whole genome shotgun (WGS) entry which is preliminary data.</text>
</comment>
<protein>
    <recommendedName>
        <fullName evidence="4">C2H2-type domain-containing protein</fullName>
    </recommendedName>
</protein>
<sequence length="65" mass="7270">MTLNKCARHPNGTNKGSHELYEGSEKSHYECKYCGTKYNSISSMTVNRCARHPKGMNKGQHSPAL</sequence>
<accession>A0ABU7W2L8</accession>
<name>A0ABU7W2L8_9FLAO</name>
<evidence type="ECO:0000256" key="1">
    <source>
        <dbReference type="SAM" id="MobiDB-lite"/>
    </source>
</evidence>
<evidence type="ECO:0008006" key="4">
    <source>
        <dbReference type="Google" id="ProtNLM"/>
    </source>
</evidence>
<dbReference type="EMBL" id="JAZHOU010000001">
    <property type="protein sequence ID" value="MEF3077406.1"/>
    <property type="molecule type" value="Genomic_DNA"/>
</dbReference>
<evidence type="ECO:0000313" key="3">
    <source>
        <dbReference type="Proteomes" id="UP001356704"/>
    </source>
</evidence>
<dbReference type="RefSeq" id="WP_331808249.1">
    <property type="nucleotide sequence ID" value="NZ_JAZHOU010000001.1"/>
</dbReference>
<reference evidence="2 3" key="1">
    <citation type="submission" date="2024-02" db="EMBL/GenBank/DDBJ databases">
        <title>Winogradskyella poriferorum JCM 12885.</title>
        <authorList>
            <person name="Zhang D.-F."/>
            <person name="Fu Z.-Y."/>
        </authorList>
    </citation>
    <scope>NUCLEOTIDE SEQUENCE [LARGE SCALE GENOMIC DNA]</scope>
    <source>
        <strain evidence="2 3">JCM 12885</strain>
    </source>
</reference>